<dbReference type="InterPro" id="IPR008969">
    <property type="entry name" value="CarboxyPept-like_regulatory"/>
</dbReference>
<gene>
    <name evidence="4" type="ORF">METZ01_LOCUS29915</name>
</gene>
<evidence type="ECO:0000256" key="2">
    <source>
        <dbReference type="SAM" id="MobiDB-lite"/>
    </source>
</evidence>
<reference evidence="4" key="1">
    <citation type="submission" date="2018-05" db="EMBL/GenBank/DDBJ databases">
        <authorList>
            <person name="Lanie J.A."/>
            <person name="Ng W.-L."/>
            <person name="Kazmierczak K.M."/>
            <person name="Andrzejewski T.M."/>
            <person name="Davidsen T.M."/>
            <person name="Wayne K.J."/>
            <person name="Tettelin H."/>
            <person name="Glass J.I."/>
            <person name="Rusch D."/>
            <person name="Podicherti R."/>
            <person name="Tsui H.-C.T."/>
            <person name="Winkler M.E."/>
        </authorList>
    </citation>
    <scope>NUCLEOTIDE SEQUENCE</scope>
</reference>
<dbReference type="InterPro" id="IPR055074">
    <property type="entry name" value="NOMO1-3_2nd"/>
</dbReference>
<sequence length="452" mass="49822">MLLLSAILFAKDKFTVSGNVITAEGDGIKKAKVVLMDSGGKKVKDGKSKKDGAFELKKVEPGTYTLQADDKKLGSGAIAVTVVDSDLEVTITIPSELQPLDSPEPSVTLQEEEPPKGKFEVSGMVVDENGEGIKKVNVALLDENGKKIGDGKTKKGGGFKLKKIVSGKYVLQAEHKKLGSGFARVTVWGDNAEIQVSIPSELPPEPVTKIVAETPDTSEPIAKPTEAPLDSLPQQREPKPKPKLELGELFFEYESNLKALKSEIDSLKTVVQAYDQKQKMPDISREILEMINVPDFHHRIELQNGTVVLGNIQEETDSSLTLTTQIGRLVLKKEMVIRMDEYELPAPKIEFLGDPFIDYYPDRQIFSGRIKNVGKKRADFVRVVGNLWDQATSLAGMDSIFVKGSRIVYDTDVIADTALEPGQTTTYTLIVPVKKGMKPQYHTMDIHWEETQ</sequence>
<accession>A0A381QCK5</accession>
<dbReference type="SUPFAM" id="SSF49478">
    <property type="entry name" value="Cna protein B-type domain"/>
    <property type="match status" value="1"/>
</dbReference>
<dbReference type="Gene3D" id="2.60.40.10">
    <property type="entry name" value="Immunoglobulins"/>
    <property type="match status" value="2"/>
</dbReference>
<organism evidence="4">
    <name type="scientific">marine metagenome</name>
    <dbReference type="NCBI Taxonomy" id="408172"/>
    <lineage>
        <taxon>unclassified sequences</taxon>
        <taxon>metagenomes</taxon>
        <taxon>ecological metagenomes</taxon>
    </lineage>
</organism>
<dbReference type="PANTHER" id="PTHR23303:SF14">
    <property type="entry name" value="BOS COMPLEX SUBUNIT NOMO1-RELATED"/>
    <property type="match status" value="1"/>
</dbReference>
<dbReference type="Pfam" id="PF22904">
    <property type="entry name" value="NOMO1-like_2nd"/>
    <property type="match status" value="1"/>
</dbReference>
<dbReference type="GO" id="GO:0005789">
    <property type="term" value="C:endoplasmic reticulum membrane"/>
    <property type="evidence" value="ECO:0007669"/>
    <property type="project" value="TreeGrafter"/>
</dbReference>
<evidence type="ECO:0000259" key="3">
    <source>
        <dbReference type="Pfam" id="PF22904"/>
    </source>
</evidence>
<dbReference type="AlphaFoldDB" id="A0A381QCK5"/>
<name>A0A381QCK5_9ZZZZ</name>
<evidence type="ECO:0000313" key="4">
    <source>
        <dbReference type="EMBL" id="SUZ77061.1"/>
    </source>
</evidence>
<keyword evidence="1" id="KW-0732">Signal</keyword>
<feature type="region of interest" description="Disordered" evidence="2">
    <location>
        <begin position="215"/>
        <end position="241"/>
    </location>
</feature>
<dbReference type="SUPFAM" id="SSF49464">
    <property type="entry name" value="Carboxypeptidase regulatory domain-like"/>
    <property type="match status" value="1"/>
</dbReference>
<dbReference type="PANTHER" id="PTHR23303">
    <property type="entry name" value="CARBOXYPEPTIDASE REGULATORY REGION-CONTAINING"/>
    <property type="match status" value="1"/>
</dbReference>
<dbReference type="InterPro" id="IPR051417">
    <property type="entry name" value="SDr/BOS_complex"/>
</dbReference>
<dbReference type="EMBL" id="UINC01001302">
    <property type="protein sequence ID" value="SUZ77061.1"/>
    <property type="molecule type" value="Genomic_DNA"/>
</dbReference>
<protein>
    <recommendedName>
        <fullName evidence="3">NOMO second beta-sandwich domain-containing protein</fullName>
    </recommendedName>
</protein>
<evidence type="ECO:0000256" key="1">
    <source>
        <dbReference type="ARBA" id="ARBA00022729"/>
    </source>
</evidence>
<feature type="domain" description="NOMO second beta-sandwich" evidence="3">
    <location>
        <begin position="119"/>
        <end position="195"/>
    </location>
</feature>
<dbReference type="InterPro" id="IPR013783">
    <property type="entry name" value="Ig-like_fold"/>
</dbReference>
<proteinExistence type="predicted"/>
<dbReference type="Pfam" id="PF13620">
    <property type="entry name" value="CarboxypepD_reg"/>
    <property type="match status" value="1"/>
</dbReference>